<dbReference type="EMBL" id="JBBAGW010000004">
    <property type="protein sequence ID" value="MEI5930252.1"/>
    <property type="molecule type" value="Genomic_DNA"/>
</dbReference>
<dbReference type="Pfam" id="PF09350">
    <property type="entry name" value="DJC28_CD"/>
    <property type="match status" value="1"/>
</dbReference>
<dbReference type="Proteomes" id="UP001365619">
    <property type="component" value="Unassembled WGS sequence"/>
</dbReference>
<dbReference type="InterPro" id="IPR000801">
    <property type="entry name" value="Esterase-like"/>
</dbReference>
<sequence>MLHTDIWFKTFRTDKAFISTYYFSVNDFFENDWIKRSEQYELDQFNGDTFGDSANKASVFKMDMEMQYDSRFTLNHYPSGEIETYSFYSSTLNNTRKIHIYTPHNYSHSSHPHELLIAFDGNSFIQNLSIEKTLNYLIYKKEIPPCIAIAIDPVDRLEELTYNDKMNTFLTAELIPWMQAKYHVYQEAEHTTIAGFSLGGLAAFYAALQNPHIFGNVLSMSGSIHWKKNDYENTISWIESQISTIHFNRTQPNFYIAAGELENKPLLTANRRLYKALKEKEYQITYEEFQGGHDGIWWREKLFDGLKALKLTKTTLKNKKERESMNQKELDKKLKKQEILVKDEKVWSYTYENHISSIVKEAEKKGSFDNLLGKGKPLNLDKDLSYNPEKQLYRTLKNNHVLPRWIELSKEIDNLKERLKEHKNTAEAADLIRTINKKVLEHNLLCPPSAQKTRAKMDF</sequence>
<comment type="caution">
    <text evidence="3">The sequence shown here is derived from an EMBL/GenBank/DDBJ whole genome shotgun (WGS) entry which is preliminary data.</text>
</comment>
<evidence type="ECO:0000256" key="1">
    <source>
        <dbReference type="SAM" id="Coils"/>
    </source>
</evidence>
<evidence type="ECO:0000313" key="3">
    <source>
        <dbReference type="EMBL" id="MEI5930252.1"/>
    </source>
</evidence>
<dbReference type="InterPro" id="IPR029058">
    <property type="entry name" value="AB_hydrolase_fold"/>
</dbReference>
<dbReference type="PANTHER" id="PTHR48098:SF3">
    <property type="entry name" value="IRON(III) ENTEROBACTIN ESTERASE"/>
    <property type="match status" value="1"/>
</dbReference>
<keyword evidence="1" id="KW-0175">Coiled coil</keyword>
<dbReference type="Pfam" id="PF00756">
    <property type="entry name" value="Esterase"/>
    <property type="match status" value="1"/>
</dbReference>
<evidence type="ECO:0000259" key="2">
    <source>
        <dbReference type="Pfam" id="PF09350"/>
    </source>
</evidence>
<organism evidence="3 4">
    <name type="scientific">Bacillus luti</name>
    <dbReference type="NCBI Taxonomy" id="2026191"/>
    <lineage>
        <taxon>Bacteria</taxon>
        <taxon>Bacillati</taxon>
        <taxon>Bacillota</taxon>
        <taxon>Bacilli</taxon>
        <taxon>Bacillales</taxon>
        <taxon>Bacillaceae</taxon>
        <taxon>Bacillus</taxon>
        <taxon>Bacillus cereus group</taxon>
    </lineage>
</organism>
<feature type="coiled-coil region" evidence="1">
    <location>
        <begin position="405"/>
        <end position="432"/>
    </location>
</feature>
<gene>
    <name evidence="3" type="ORF">WBS43_16120</name>
</gene>
<dbReference type="InterPro" id="IPR050583">
    <property type="entry name" value="Mycobacterial_A85_antigen"/>
</dbReference>
<name>A0ABU8HUF4_9BACI</name>
<dbReference type="PANTHER" id="PTHR48098">
    <property type="entry name" value="ENTEROCHELIN ESTERASE-RELATED"/>
    <property type="match status" value="1"/>
</dbReference>
<dbReference type="InterPro" id="IPR018961">
    <property type="entry name" value="DnaJ_homolog_subfam-C_membr-28"/>
</dbReference>
<keyword evidence="4" id="KW-1185">Reference proteome</keyword>
<evidence type="ECO:0000313" key="4">
    <source>
        <dbReference type="Proteomes" id="UP001365619"/>
    </source>
</evidence>
<dbReference type="Gene3D" id="3.40.50.1820">
    <property type="entry name" value="alpha/beta hydrolase"/>
    <property type="match status" value="1"/>
</dbReference>
<dbReference type="SUPFAM" id="SSF53474">
    <property type="entry name" value="alpha/beta-Hydrolases"/>
    <property type="match status" value="1"/>
</dbReference>
<feature type="domain" description="DnaJ homologue subfamily C member 28 conserved" evidence="2">
    <location>
        <begin position="358"/>
        <end position="419"/>
    </location>
</feature>
<proteinExistence type="predicted"/>
<reference evidence="3 4" key="1">
    <citation type="submission" date="2024-03" db="EMBL/GenBank/DDBJ databases">
        <title>A Rare Waterborne Outbreak of Bacillus cereus in China: Epidemiologic Survey, Genomic Insights and Virulence Characteristics.</title>
        <authorList>
            <person name="Wang S."/>
        </authorList>
    </citation>
    <scope>NUCLEOTIDE SEQUENCE [LARGE SCALE GENOMIC DNA]</scope>
    <source>
        <strain evidence="3 4">BC008</strain>
    </source>
</reference>
<accession>A0ABU8HUF4</accession>
<protein>
    <submittedName>
        <fullName evidence="3">DnaJ family domain-containing protein</fullName>
    </submittedName>
</protein>